<reference evidence="1 2" key="1">
    <citation type="submission" date="2024-04" db="EMBL/GenBank/DDBJ databases">
        <authorList>
            <person name="Fracassetti M."/>
        </authorList>
    </citation>
    <scope>NUCLEOTIDE SEQUENCE [LARGE SCALE GENOMIC DNA]</scope>
</reference>
<sequence>MINKPPASVPRLDSCRSMTRQETLNFWRQKLIVQEHNLIDAFKAAANTMALHLTCRRLSTSNSRSCGRMMIVVV</sequence>
<keyword evidence="2" id="KW-1185">Reference proteome</keyword>
<gene>
    <name evidence="1" type="ORF">LTRI10_LOCUS35136</name>
</gene>
<accession>A0AAV2F8S6</accession>
<name>A0AAV2F8S6_9ROSI</name>
<dbReference type="EMBL" id="OZ034819">
    <property type="protein sequence ID" value="CAL1394646.1"/>
    <property type="molecule type" value="Genomic_DNA"/>
</dbReference>
<dbReference type="Proteomes" id="UP001497516">
    <property type="component" value="Chromosome 6"/>
</dbReference>
<organism evidence="1 2">
    <name type="scientific">Linum trigynum</name>
    <dbReference type="NCBI Taxonomy" id="586398"/>
    <lineage>
        <taxon>Eukaryota</taxon>
        <taxon>Viridiplantae</taxon>
        <taxon>Streptophyta</taxon>
        <taxon>Embryophyta</taxon>
        <taxon>Tracheophyta</taxon>
        <taxon>Spermatophyta</taxon>
        <taxon>Magnoliopsida</taxon>
        <taxon>eudicotyledons</taxon>
        <taxon>Gunneridae</taxon>
        <taxon>Pentapetalae</taxon>
        <taxon>rosids</taxon>
        <taxon>fabids</taxon>
        <taxon>Malpighiales</taxon>
        <taxon>Linaceae</taxon>
        <taxon>Linum</taxon>
    </lineage>
</organism>
<dbReference type="AlphaFoldDB" id="A0AAV2F8S6"/>
<evidence type="ECO:0000313" key="1">
    <source>
        <dbReference type="EMBL" id="CAL1394646.1"/>
    </source>
</evidence>
<evidence type="ECO:0000313" key="2">
    <source>
        <dbReference type="Proteomes" id="UP001497516"/>
    </source>
</evidence>
<proteinExistence type="predicted"/>
<protein>
    <submittedName>
        <fullName evidence="1">Uncharacterized protein</fullName>
    </submittedName>
</protein>